<sequence>MPTPICCWETALKHLAGYHTPLPEAGGHYNYWAPPARCLLLPDSDEKKALLFKGWLRIQDLILFLLSDVSCMPVRLSNKEWRTLLRMCGGQELNESDGSRNANHRRDV</sequence>
<dbReference type="OrthoDB" id="2634326at2759"/>
<keyword evidence="2" id="KW-1185">Reference proteome</keyword>
<dbReference type="AlphaFoldDB" id="A0A0D0CCC1"/>
<dbReference type="Proteomes" id="UP000053593">
    <property type="component" value="Unassembled WGS sequence"/>
</dbReference>
<dbReference type="HOGENOM" id="CLU_2197282_0_0_1"/>
<dbReference type="EMBL" id="KN834803">
    <property type="protein sequence ID" value="KIK55742.1"/>
    <property type="molecule type" value="Genomic_DNA"/>
</dbReference>
<evidence type="ECO:0000313" key="2">
    <source>
        <dbReference type="Proteomes" id="UP000053593"/>
    </source>
</evidence>
<protein>
    <submittedName>
        <fullName evidence="1">Uncharacterized protein</fullName>
    </submittedName>
</protein>
<reference evidence="1 2" key="1">
    <citation type="submission" date="2014-04" db="EMBL/GenBank/DDBJ databases">
        <title>Evolutionary Origins and Diversification of the Mycorrhizal Mutualists.</title>
        <authorList>
            <consortium name="DOE Joint Genome Institute"/>
            <consortium name="Mycorrhizal Genomics Consortium"/>
            <person name="Kohler A."/>
            <person name="Kuo A."/>
            <person name="Nagy L.G."/>
            <person name="Floudas D."/>
            <person name="Copeland A."/>
            <person name="Barry K.W."/>
            <person name="Cichocki N."/>
            <person name="Veneault-Fourrey C."/>
            <person name="LaButti K."/>
            <person name="Lindquist E.A."/>
            <person name="Lipzen A."/>
            <person name="Lundell T."/>
            <person name="Morin E."/>
            <person name="Murat C."/>
            <person name="Riley R."/>
            <person name="Ohm R."/>
            <person name="Sun H."/>
            <person name="Tunlid A."/>
            <person name="Henrissat B."/>
            <person name="Grigoriev I.V."/>
            <person name="Hibbett D.S."/>
            <person name="Martin F."/>
        </authorList>
    </citation>
    <scope>NUCLEOTIDE SEQUENCE [LARGE SCALE GENOMIC DNA]</scope>
    <source>
        <strain evidence="1 2">FD-317 M1</strain>
    </source>
</reference>
<organism evidence="1 2">
    <name type="scientific">Collybiopsis luxurians FD-317 M1</name>
    <dbReference type="NCBI Taxonomy" id="944289"/>
    <lineage>
        <taxon>Eukaryota</taxon>
        <taxon>Fungi</taxon>
        <taxon>Dikarya</taxon>
        <taxon>Basidiomycota</taxon>
        <taxon>Agaricomycotina</taxon>
        <taxon>Agaricomycetes</taxon>
        <taxon>Agaricomycetidae</taxon>
        <taxon>Agaricales</taxon>
        <taxon>Marasmiineae</taxon>
        <taxon>Omphalotaceae</taxon>
        <taxon>Collybiopsis</taxon>
        <taxon>Collybiopsis luxurians</taxon>
    </lineage>
</organism>
<evidence type="ECO:0000313" key="1">
    <source>
        <dbReference type="EMBL" id="KIK55742.1"/>
    </source>
</evidence>
<accession>A0A0D0CCC1</accession>
<name>A0A0D0CCC1_9AGAR</name>
<gene>
    <name evidence="1" type="ORF">GYMLUDRAFT_175074</name>
</gene>
<proteinExistence type="predicted"/>